<evidence type="ECO:0000313" key="3">
    <source>
        <dbReference type="Proteomes" id="UP000664601"/>
    </source>
</evidence>
<comment type="caution">
    <text evidence="2">The sequence shown here is derived from an EMBL/GenBank/DDBJ whole genome shotgun (WGS) entry which is preliminary data.</text>
</comment>
<evidence type="ECO:0008006" key="4">
    <source>
        <dbReference type="Google" id="ProtNLM"/>
    </source>
</evidence>
<reference evidence="2 3" key="1">
    <citation type="submission" date="2021-03" db="EMBL/GenBank/DDBJ databases">
        <title>Enterococcal diversity collection.</title>
        <authorList>
            <person name="Gilmore M.S."/>
            <person name="Schwartzman J."/>
            <person name="Van Tyne D."/>
            <person name="Martin M."/>
            <person name="Earl A.M."/>
            <person name="Manson A.L."/>
            <person name="Straub T."/>
            <person name="Salamzade R."/>
            <person name="Saavedra J."/>
            <person name="Lebreton F."/>
            <person name="Prichula J."/>
            <person name="Schaufler K."/>
            <person name="Gaca A."/>
            <person name="Sgardioli B."/>
            <person name="Wagenaar J."/>
            <person name="Strong T."/>
        </authorList>
    </citation>
    <scope>NUCLEOTIDE SEQUENCE [LARGE SCALE GENOMIC DNA]</scope>
    <source>
        <strain evidence="2 3">669A</strain>
    </source>
</reference>
<evidence type="ECO:0000256" key="1">
    <source>
        <dbReference type="SAM" id="Phobius"/>
    </source>
</evidence>
<name>A0ABS3LBN1_9ENTE</name>
<sequence>MKQWIKKNYSWILFGIFGFQVYMWYAVSNNLMSPIVNKSFGLFLTLALPIICLVLFFVNRKKLSSIQLPVSLMLLCIESSLFIGQILQLAEIPNVSSILTLWLSFTGLAIMFYGFMQMVQKNILGTVITFINTGILIIIIGLFEQSWWTLIPLAAAVLSFVFSKEWFMIISNIEIMDEDIPFYLKKKWVNARFMILMTSLLLYPAITFSDILEDFGALGWISKIFFNKAVTGDISPLERFFFKGFIRIIVFGVFFLVIFLVYIMRNKSKYYNEFSNDYEQVIKKKIAKTMLMENSQENE</sequence>
<evidence type="ECO:0000313" key="2">
    <source>
        <dbReference type="EMBL" id="MBO1306480.1"/>
    </source>
</evidence>
<proteinExistence type="predicted"/>
<accession>A0ABS3LBN1</accession>
<keyword evidence="1" id="KW-0812">Transmembrane</keyword>
<protein>
    <recommendedName>
        <fullName evidence="4">Integral membrane protein</fullName>
    </recommendedName>
</protein>
<organism evidence="2 3">
    <name type="scientific">Candidatus Enterococcus moelleringii</name>
    <dbReference type="NCBI Taxonomy" id="2815325"/>
    <lineage>
        <taxon>Bacteria</taxon>
        <taxon>Bacillati</taxon>
        <taxon>Bacillota</taxon>
        <taxon>Bacilli</taxon>
        <taxon>Lactobacillales</taxon>
        <taxon>Enterococcaceae</taxon>
        <taxon>Enterococcus</taxon>
    </lineage>
</organism>
<dbReference type="Proteomes" id="UP000664601">
    <property type="component" value="Unassembled WGS sequence"/>
</dbReference>
<feature type="transmembrane region" description="Helical" evidence="1">
    <location>
        <begin position="70"/>
        <end position="90"/>
    </location>
</feature>
<feature type="transmembrane region" description="Helical" evidence="1">
    <location>
        <begin position="149"/>
        <end position="167"/>
    </location>
</feature>
<dbReference type="EMBL" id="JAFREM010000015">
    <property type="protein sequence ID" value="MBO1306480.1"/>
    <property type="molecule type" value="Genomic_DNA"/>
</dbReference>
<dbReference type="RefSeq" id="WP_207673406.1">
    <property type="nucleotide sequence ID" value="NZ_JAFREM010000015.1"/>
</dbReference>
<feature type="transmembrane region" description="Helical" evidence="1">
    <location>
        <begin position="96"/>
        <end position="116"/>
    </location>
</feature>
<keyword evidence="1" id="KW-1133">Transmembrane helix</keyword>
<feature type="transmembrane region" description="Helical" evidence="1">
    <location>
        <begin position="39"/>
        <end position="58"/>
    </location>
</feature>
<feature type="transmembrane region" description="Helical" evidence="1">
    <location>
        <begin position="188"/>
        <end position="206"/>
    </location>
</feature>
<feature type="transmembrane region" description="Helical" evidence="1">
    <location>
        <begin position="123"/>
        <end position="143"/>
    </location>
</feature>
<keyword evidence="1" id="KW-0472">Membrane</keyword>
<feature type="transmembrane region" description="Helical" evidence="1">
    <location>
        <begin position="245"/>
        <end position="264"/>
    </location>
</feature>
<feature type="transmembrane region" description="Helical" evidence="1">
    <location>
        <begin position="9"/>
        <end position="27"/>
    </location>
</feature>
<keyword evidence="3" id="KW-1185">Reference proteome</keyword>
<gene>
    <name evidence="2" type="ORF">JZO70_09925</name>
</gene>